<dbReference type="AlphaFoldDB" id="W4P3N2"/>
<name>W4P3N2_9BACE</name>
<evidence type="ECO:0000313" key="2">
    <source>
        <dbReference type="EMBL" id="GAE14317.1"/>
    </source>
</evidence>
<reference evidence="2 3" key="1">
    <citation type="journal article" date="2014" name="Genome Announc.">
        <title>Draft Genome Sequences of Three Strains of Bacteroides pyogenes Isolated from a Cat and Swine.</title>
        <authorList>
            <person name="Sakamoto M."/>
            <person name="Oshima K."/>
            <person name="Suda W."/>
            <person name="Kitamura K."/>
            <person name="Iida T."/>
            <person name="Hattori M."/>
            <person name="Ohkuma M."/>
        </authorList>
    </citation>
    <scope>NUCLEOTIDE SEQUENCE [LARGE SCALE GENOMIC DNA]</scope>
    <source>
        <strain evidence="2 3">JCM 6292</strain>
    </source>
</reference>
<evidence type="ECO:0000256" key="1">
    <source>
        <dbReference type="SAM" id="SignalP"/>
    </source>
</evidence>
<accession>W4P3N2</accession>
<evidence type="ECO:0000313" key="3">
    <source>
        <dbReference type="Proteomes" id="UP000018861"/>
    </source>
</evidence>
<sequence>MIRKFFFLLAFCCACQAQAQLHFSADVKNNHLWRGIEVADGLVLTADVNCTLLDGLVNFGLWGGTNTTGTYKEFNNHLSFRYRGLSLSFWDIYNFSPGATYNNRQFFNYRARETGRFLDAIVDYRFDEKFPLLLSWSTVIFGRDRNAQNTENKYSTFCYAEYPIYQKESWQVDMGIGGAFALNRSGDSSHFYGNKAGIVHVMLKVTHRINIGKWEMPLYACAMWNPQGDRAFLQIGAQVFSF</sequence>
<dbReference type="EMBL" id="BAIQ01000003">
    <property type="protein sequence ID" value="GAE14317.1"/>
    <property type="molecule type" value="Genomic_DNA"/>
</dbReference>
<organism evidence="2 3">
    <name type="scientific">Bacteroides pyogenes JCM 6292</name>
    <dbReference type="NCBI Taxonomy" id="1235809"/>
    <lineage>
        <taxon>Bacteria</taxon>
        <taxon>Pseudomonadati</taxon>
        <taxon>Bacteroidota</taxon>
        <taxon>Bacteroidia</taxon>
        <taxon>Bacteroidales</taxon>
        <taxon>Bacteroidaceae</taxon>
        <taxon>Bacteroides</taxon>
    </lineage>
</organism>
<feature type="chain" id="PRO_5004847186" description="FrrB" evidence="1">
    <location>
        <begin position="20"/>
        <end position="242"/>
    </location>
</feature>
<dbReference type="Proteomes" id="UP000018861">
    <property type="component" value="Unassembled WGS sequence"/>
</dbReference>
<protein>
    <recommendedName>
        <fullName evidence="4">FrrB</fullName>
    </recommendedName>
</protein>
<feature type="signal peptide" evidence="1">
    <location>
        <begin position="1"/>
        <end position="19"/>
    </location>
</feature>
<comment type="caution">
    <text evidence="2">The sequence shown here is derived from an EMBL/GenBank/DDBJ whole genome shotgun (WGS) entry which is preliminary data.</text>
</comment>
<evidence type="ECO:0008006" key="4">
    <source>
        <dbReference type="Google" id="ProtNLM"/>
    </source>
</evidence>
<keyword evidence="1" id="KW-0732">Signal</keyword>
<gene>
    <name evidence="2" type="ORF">JCM6292_439</name>
</gene>
<proteinExistence type="predicted"/>